<evidence type="ECO:0000256" key="3">
    <source>
        <dbReference type="SAM" id="Phobius"/>
    </source>
</evidence>
<feature type="compositionally biased region" description="Basic and acidic residues" evidence="2">
    <location>
        <begin position="631"/>
        <end position="659"/>
    </location>
</feature>
<dbReference type="Gene3D" id="2.60.200.20">
    <property type="match status" value="1"/>
</dbReference>
<dbReference type="InterPro" id="IPR008984">
    <property type="entry name" value="SMAD_FHA_dom_sf"/>
</dbReference>
<dbReference type="Proteomes" id="UP000310200">
    <property type="component" value="Unassembled WGS sequence"/>
</dbReference>
<organism evidence="5 6">
    <name type="scientific">Temnothorax longispinosus</name>
    <dbReference type="NCBI Taxonomy" id="300112"/>
    <lineage>
        <taxon>Eukaryota</taxon>
        <taxon>Metazoa</taxon>
        <taxon>Ecdysozoa</taxon>
        <taxon>Arthropoda</taxon>
        <taxon>Hexapoda</taxon>
        <taxon>Insecta</taxon>
        <taxon>Pterygota</taxon>
        <taxon>Neoptera</taxon>
        <taxon>Endopterygota</taxon>
        <taxon>Hymenoptera</taxon>
        <taxon>Apocrita</taxon>
        <taxon>Aculeata</taxon>
        <taxon>Formicoidea</taxon>
        <taxon>Formicidae</taxon>
        <taxon>Myrmicinae</taxon>
        <taxon>Temnothorax</taxon>
    </lineage>
</organism>
<dbReference type="PANTHER" id="PTHR23308">
    <property type="entry name" value="NUCLEAR INHIBITOR OF PROTEIN PHOSPHATASE-1"/>
    <property type="match status" value="1"/>
</dbReference>
<dbReference type="SUPFAM" id="SSF49879">
    <property type="entry name" value="SMAD/FHA domain"/>
    <property type="match status" value="1"/>
</dbReference>
<feature type="region of interest" description="Disordered" evidence="2">
    <location>
        <begin position="806"/>
        <end position="856"/>
    </location>
</feature>
<protein>
    <recommendedName>
        <fullName evidence="4">FHA domain-containing protein</fullName>
    </recommendedName>
</protein>
<feature type="compositionally biased region" description="Acidic residues" evidence="2">
    <location>
        <begin position="613"/>
        <end position="630"/>
    </location>
</feature>
<evidence type="ECO:0000256" key="1">
    <source>
        <dbReference type="SAM" id="Coils"/>
    </source>
</evidence>
<dbReference type="SMART" id="SM00240">
    <property type="entry name" value="FHA"/>
    <property type="match status" value="1"/>
</dbReference>
<dbReference type="EMBL" id="QBLH01002754">
    <property type="protein sequence ID" value="TGZ47157.1"/>
    <property type="molecule type" value="Genomic_DNA"/>
</dbReference>
<dbReference type="PROSITE" id="PS50006">
    <property type="entry name" value="FHA_DOMAIN"/>
    <property type="match status" value="1"/>
</dbReference>
<feature type="domain" description="FHA" evidence="4">
    <location>
        <begin position="179"/>
        <end position="235"/>
    </location>
</feature>
<keyword evidence="3" id="KW-0812">Transmembrane</keyword>
<gene>
    <name evidence="5" type="ORF">DBV15_06092</name>
</gene>
<feature type="coiled-coil region" evidence="1">
    <location>
        <begin position="283"/>
        <end position="310"/>
    </location>
</feature>
<keyword evidence="3" id="KW-1133">Transmembrane helix</keyword>
<feature type="coiled-coil region" evidence="1">
    <location>
        <begin position="474"/>
        <end position="515"/>
    </location>
</feature>
<reference evidence="5 6" key="1">
    <citation type="journal article" date="2019" name="Philos. Trans. R. Soc. Lond., B, Biol. Sci.">
        <title>Ant behaviour and brain gene expression of defending hosts depend on the ecological success of the intruding social parasite.</title>
        <authorList>
            <person name="Kaur R."/>
            <person name="Stoldt M."/>
            <person name="Jongepier E."/>
            <person name="Feldmeyer B."/>
            <person name="Menzel F."/>
            <person name="Bornberg-Bauer E."/>
            <person name="Foitzik S."/>
        </authorList>
    </citation>
    <scope>NUCLEOTIDE SEQUENCE [LARGE SCALE GENOMIC DNA]</scope>
    <source>
        <tissue evidence="5">Whole body</tissue>
    </source>
</reference>
<dbReference type="CDD" id="cd19856">
    <property type="entry name" value="DSRM_Kanadaptin"/>
    <property type="match status" value="1"/>
</dbReference>
<evidence type="ECO:0000256" key="2">
    <source>
        <dbReference type="SAM" id="MobiDB-lite"/>
    </source>
</evidence>
<feature type="region of interest" description="Disordered" evidence="2">
    <location>
        <begin position="566"/>
        <end position="700"/>
    </location>
</feature>
<accession>A0A4S2KH66</accession>
<dbReference type="CDD" id="cd22677">
    <property type="entry name" value="FHA_Kanadaptin"/>
    <property type="match status" value="1"/>
</dbReference>
<sequence length="856" mass="96964">MEASERENASVASLPEDVPDDNVDASNGEAIPESPACDEQSTRSETEGTSERSGNDAGDACQEPGFKKPLLLIGPKRGKTGKIRAVNNDTAPPPPSELSASKEAAEPARPSPSNDAEDKSDKSTSDSSADENVTPDWRNVPVPYSEPKWGGRPTGEYKLEVLKSGMILKEIDLTERSFYVVGRSPSCNLFLTHPTVSRYHAIIQYRATGDEKNSTGFYLYDLESTHGTFWNGHLIKSRTYVRLHGGHMIRFGCSQRKYIMQAPADDQEEESELSVTQLKEKRLAELREREIRQQEEEEAEERARQAAEKEGIDWGMGEDADEETDLTENPYASMVDEELYLDDPKKTLRGWFEREGYDLQYQVEEKGIGQFLCWINLPKECFGGRSMKAEALVKGKKKESVVQCALEACRILDRHGLLRQANHESRRKKARNWEEEDYYDSDEDNFLDRTGTVEKKREQRMKQAGKFEEKVETYSSLTEKHNEIANKISRLNDRLKEAQENNAKARESNEDSLDAFMSNLITFTLSKGDITKMKVELQNLRREEMKLVKLINLTKPANLPPLVSQVQAEDKDDQQKSKPSARKVSQLERRRKLFEANNKDDSERDSSYGNNMDNEEEDDDDDVDDQEEKNDDVKEKGDEGDANVHKSECKKSIPCKDDTESNGSTKTDDKPCVTKNVDQETRKQNVNVSDDKKRKKDSKSEKLKVWAPIASVGWYLVGLGIIAFYTFPHIQEKYKSWKVARSRRDTALGKKTDELPQLSANVELARQKMQEAYDKSRALAQVKEEEEKEKKRLKVLRLLENKNVGTKLGGAASDDETPGTSAKSKSFKSEYNPLTGDNTRGYRPPKRSCCKKGGCG</sequence>
<dbReference type="InterPro" id="IPR000253">
    <property type="entry name" value="FHA_dom"/>
</dbReference>
<keyword evidence="6" id="KW-1185">Reference proteome</keyword>
<feature type="compositionally biased region" description="Basic and acidic residues" evidence="2">
    <location>
        <begin position="585"/>
        <end position="606"/>
    </location>
</feature>
<evidence type="ECO:0000313" key="6">
    <source>
        <dbReference type="Proteomes" id="UP000310200"/>
    </source>
</evidence>
<dbReference type="InterPro" id="IPR050923">
    <property type="entry name" value="Cell_Proc_Reg/RNA_Proc"/>
</dbReference>
<dbReference type="Pfam" id="PF00498">
    <property type="entry name" value="FHA"/>
    <property type="match status" value="1"/>
</dbReference>
<evidence type="ECO:0000313" key="5">
    <source>
        <dbReference type="EMBL" id="TGZ47157.1"/>
    </source>
</evidence>
<keyword evidence="3" id="KW-0472">Membrane</keyword>
<feature type="transmembrane region" description="Helical" evidence="3">
    <location>
        <begin position="705"/>
        <end position="727"/>
    </location>
</feature>
<comment type="caution">
    <text evidence="5">The sequence shown here is derived from an EMBL/GenBank/DDBJ whole genome shotgun (WGS) entry which is preliminary data.</text>
</comment>
<feature type="region of interest" description="Disordered" evidence="2">
    <location>
        <begin position="1"/>
        <end position="150"/>
    </location>
</feature>
<evidence type="ECO:0000259" key="4">
    <source>
        <dbReference type="PROSITE" id="PS50006"/>
    </source>
</evidence>
<proteinExistence type="predicted"/>
<dbReference type="AlphaFoldDB" id="A0A4S2KH66"/>
<feature type="coiled-coil region" evidence="1">
    <location>
        <begin position="755"/>
        <end position="799"/>
    </location>
</feature>
<dbReference type="STRING" id="300112.A0A4S2KH66"/>
<feature type="compositionally biased region" description="Basic and acidic residues" evidence="2">
    <location>
        <begin position="666"/>
        <end position="683"/>
    </location>
</feature>
<keyword evidence="1" id="KW-0175">Coiled coil</keyword>
<feature type="compositionally biased region" description="Basic and acidic residues" evidence="2">
    <location>
        <begin position="40"/>
        <end position="54"/>
    </location>
</feature>
<name>A0A4S2KH66_9HYME</name>